<evidence type="ECO:0000313" key="1">
    <source>
        <dbReference type="EMBL" id="AXQ69898.1"/>
    </source>
</evidence>
<dbReference type="Proteomes" id="UP000259683">
    <property type="component" value="Segment"/>
</dbReference>
<evidence type="ECO:0000313" key="2">
    <source>
        <dbReference type="Proteomes" id="UP000259683"/>
    </source>
</evidence>
<organism evidence="1 2">
    <name type="scientific">Caulobacter phage CcrSC</name>
    <dbReference type="NCBI Taxonomy" id="2283272"/>
    <lineage>
        <taxon>Viruses</taxon>
        <taxon>Duplodnaviria</taxon>
        <taxon>Heunggongvirae</taxon>
        <taxon>Uroviricota</taxon>
        <taxon>Caudoviricetes</taxon>
        <taxon>Jeanschmidtviridae</taxon>
        <taxon>Bertelyvirus</taxon>
        <taxon>Bertelyvirus SC</taxon>
    </lineage>
</organism>
<dbReference type="EMBL" id="MH588547">
    <property type="protein sequence ID" value="AXQ69898.1"/>
    <property type="molecule type" value="Genomic_DNA"/>
</dbReference>
<gene>
    <name evidence="1" type="ORF">CcrSC_gp316</name>
</gene>
<reference evidence="1" key="1">
    <citation type="submission" date="2018-07" db="EMBL/GenBank/DDBJ databases">
        <authorList>
            <person name="Wilson K.M."/>
            <person name="Ely B."/>
        </authorList>
    </citation>
    <scope>NUCLEOTIDE SEQUENCE</scope>
</reference>
<proteinExistence type="predicted"/>
<accession>A0A385EG97</accession>
<protein>
    <submittedName>
        <fullName evidence="1">Uncharacterized protein</fullName>
    </submittedName>
</protein>
<name>A0A385EG97_9CAUD</name>
<reference evidence="1" key="2">
    <citation type="submission" date="2021-07" db="EMBL/GenBank/DDBJ databases">
        <title>Giant CbK-like Caulobacter bacteriophages have genetically divergent genomes.</title>
        <authorList>
            <person name="Wilson K."/>
            <person name="Ely B."/>
        </authorList>
    </citation>
    <scope>NUCLEOTIDE SEQUENCE</scope>
</reference>
<keyword evidence="2" id="KW-1185">Reference proteome</keyword>
<sequence>MTDETETEHALYYALVAGAAEFDGLPAVLLAVWSENDKTVTGRVVEQIYTYNNNITHVTKPDPKNAIFRGRLGTNLFRASKNRLLATFADKATAEEATFKANTIASVQVDEFGESEKIKEMRQRAFDLEQQARKLREEIRPLRAAAWEDRFQQILGTLRDSGATHVWSPPEDVTA</sequence>